<dbReference type="Gene3D" id="3.20.20.370">
    <property type="entry name" value="Glycoside hydrolase/deacetylase"/>
    <property type="match status" value="1"/>
</dbReference>
<organism evidence="3 4">
    <name type="scientific">Cohnella nanjingensis</name>
    <dbReference type="NCBI Taxonomy" id="1387779"/>
    <lineage>
        <taxon>Bacteria</taxon>
        <taxon>Bacillati</taxon>
        <taxon>Bacillota</taxon>
        <taxon>Bacilli</taxon>
        <taxon>Bacillales</taxon>
        <taxon>Paenibacillaceae</taxon>
        <taxon>Cohnella</taxon>
    </lineage>
</organism>
<accession>A0A7X0VGX6</accession>
<proteinExistence type="predicted"/>
<dbReference type="Proteomes" id="UP000547209">
    <property type="component" value="Unassembled WGS sequence"/>
</dbReference>
<gene>
    <name evidence="3" type="ORF">H7C19_19455</name>
</gene>
<dbReference type="AlphaFoldDB" id="A0A7X0VGX6"/>
<dbReference type="SUPFAM" id="SSF88713">
    <property type="entry name" value="Glycoside hydrolase/deacetylase"/>
    <property type="match status" value="1"/>
</dbReference>
<evidence type="ECO:0000256" key="1">
    <source>
        <dbReference type="SAM" id="MobiDB-lite"/>
    </source>
</evidence>
<evidence type="ECO:0000313" key="3">
    <source>
        <dbReference type="EMBL" id="MBB6672863.1"/>
    </source>
</evidence>
<dbReference type="GO" id="GO:0016810">
    <property type="term" value="F:hydrolase activity, acting on carbon-nitrogen (but not peptide) bonds"/>
    <property type="evidence" value="ECO:0007669"/>
    <property type="project" value="InterPro"/>
</dbReference>
<dbReference type="PANTHER" id="PTHR10587:SF80">
    <property type="entry name" value="CHITOOLIGOSACCHARIDE DEACETYLASE"/>
    <property type="match status" value="1"/>
</dbReference>
<feature type="domain" description="NodB homology" evidence="2">
    <location>
        <begin position="144"/>
        <end position="320"/>
    </location>
</feature>
<feature type="region of interest" description="Disordered" evidence="1">
    <location>
        <begin position="320"/>
        <end position="342"/>
    </location>
</feature>
<reference evidence="3 4" key="1">
    <citation type="submission" date="2020-08" db="EMBL/GenBank/DDBJ databases">
        <title>Cohnella phylogeny.</title>
        <authorList>
            <person name="Dunlap C."/>
        </authorList>
    </citation>
    <scope>NUCLEOTIDE SEQUENCE [LARGE SCALE GENOMIC DNA]</scope>
    <source>
        <strain evidence="3 4">DSM 28246</strain>
    </source>
</reference>
<dbReference type="GO" id="GO:0005975">
    <property type="term" value="P:carbohydrate metabolic process"/>
    <property type="evidence" value="ECO:0007669"/>
    <property type="project" value="InterPro"/>
</dbReference>
<dbReference type="InterPro" id="IPR002509">
    <property type="entry name" value="NODB_dom"/>
</dbReference>
<dbReference type="EMBL" id="JACJVP010000030">
    <property type="protein sequence ID" value="MBB6672863.1"/>
    <property type="molecule type" value="Genomic_DNA"/>
</dbReference>
<dbReference type="GO" id="GO:0016020">
    <property type="term" value="C:membrane"/>
    <property type="evidence" value="ECO:0007669"/>
    <property type="project" value="TreeGrafter"/>
</dbReference>
<protein>
    <submittedName>
        <fullName evidence="3">Polysaccharide deacetylase family protein</fullName>
    </submittedName>
</protein>
<dbReference type="InterPro" id="IPR011330">
    <property type="entry name" value="Glyco_hydro/deAcase_b/a-brl"/>
</dbReference>
<keyword evidence="4" id="KW-1185">Reference proteome</keyword>
<sequence>MNKASPARLGIMLALLAAVLAAGRYGPLHDYVQAVKNEGSAAIAFGETGTAEATDPLLAWIAGAADKRRIAPADAVVDRVWKAIPGYNGREADIQATYARAKAMGIRVGGAEDGIPWVYRELPPEVGLSDLPPSPVYRGNPNKPMVGLMINVAWGDEYLRAMLDTLDEERTKATFFLDGSWLSKNAETAKEILRRGHEVSNHAYTHKNMSTLSDARQREEIVRTETLLKDKLGVSNKLFAPPSGDFDTRTVRIAAGLGLTTVLWTLDTIDWKLPPADGVVAKVAANAKSGTLILMHPTPTSKAALKGMIRAIRAKGLTPGTVSDTLSPRRLDAAPAQPAKRG</sequence>
<name>A0A7X0VGX6_9BACL</name>
<dbReference type="PANTHER" id="PTHR10587">
    <property type="entry name" value="GLYCOSYL TRANSFERASE-RELATED"/>
    <property type="match status" value="1"/>
</dbReference>
<dbReference type="PROSITE" id="PS51677">
    <property type="entry name" value="NODB"/>
    <property type="match status" value="1"/>
</dbReference>
<dbReference type="InterPro" id="IPR050248">
    <property type="entry name" value="Polysacc_deacetylase_ArnD"/>
</dbReference>
<dbReference type="Pfam" id="PF01522">
    <property type="entry name" value="Polysacc_deac_1"/>
    <property type="match status" value="1"/>
</dbReference>
<comment type="caution">
    <text evidence="3">The sequence shown here is derived from an EMBL/GenBank/DDBJ whole genome shotgun (WGS) entry which is preliminary data.</text>
</comment>
<evidence type="ECO:0000259" key="2">
    <source>
        <dbReference type="PROSITE" id="PS51677"/>
    </source>
</evidence>
<evidence type="ECO:0000313" key="4">
    <source>
        <dbReference type="Proteomes" id="UP000547209"/>
    </source>
</evidence>